<evidence type="ECO:0000256" key="5">
    <source>
        <dbReference type="SAM" id="MobiDB-lite"/>
    </source>
</evidence>
<feature type="compositionally biased region" description="Low complexity" evidence="5">
    <location>
        <begin position="371"/>
        <end position="380"/>
    </location>
</feature>
<dbReference type="InterPro" id="IPR013083">
    <property type="entry name" value="Znf_RING/FYVE/PHD"/>
</dbReference>
<dbReference type="InterPro" id="IPR018957">
    <property type="entry name" value="Znf_C3HC4_RING-type"/>
</dbReference>
<feature type="region of interest" description="Disordered" evidence="5">
    <location>
        <begin position="202"/>
        <end position="392"/>
    </location>
</feature>
<protein>
    <recommendedName>
        <fullName evidence="6">RING-type domain-containing protein</fullName>
    </recommendedName>
</protein>
<comment type="caution">
    <text evidence="7">The sequence shown here is derived from an EMBL/GenBank/DDBJ whole genome shotgun (WGS) entry which is preliminary data.</text>
</comment>
<dbReference type="SUPFAM" id="SSF57850">
    <property type="entry name" value="RING/U-box"/>
    <property type="match status" value="1"/>
</dbReference>
<evidence type="ECO:0000313" key="8">
    <source>
        <dbReference type="Proteomes" id="UP000284842"/>
    </source>
</evidence>
<dbReference type="Proteomes" id="UP000284842">
    <property type="component" value="Unassembled WGS sequence"/>
</dbReference>
<dbReference type="STRING" id="181874.A0A409VG15"/>
<feature type="compositionally biased region" description="Polar residues" evidence="5">
    <location>
        <begin position="131"/>
        <end position="150"/>
    </location>
</feature>
<feature type="compositionally biased region" description="Basic residues" evidence="5">
    <location>
        <begin position="1"/>
        <end position="10"/>
    </location>
</feature>
<dbReference type="Pfam" id="PF00097">
    <property type="entry name" value="zf-C3HC4"/>
    <property type="match status" value="1"/>
</dbReference>
<dbReference type="EMBL" id="NHTK01006071">
    <property type="protein sequence ID" value="PPQ65187.1"/>
    <property type="molecule type" value="Genomic_DNA"/>
</dbReference>
<dbReference type="PROSITE" id="PS50089">
    <property type="entry name" value="ZF_RING_2"/>
    <property type="match status" value="1"/>
</dbReference>
<gene>
    <name evidence="7" type="ORF">CVT24_011064</name>
</gene>
<dbReference type="GO" id="GO:0140082">
    <property type="term" value="F:SUMO-ubiquitin ligase activity"/>
    <property type="evidence" value="ECO:0007669"/>
    <property type="project" value="TreeGrafter"/>
</dbReference>
<sequence length="476" mass="50951">MSTRQSRFRTPRGIPIMDVMDIPDDLPAPLTTRPLLSRTESLARSRTTSRTNSRDNSVSSSSENREYSTSRSTFKTMENNDSVMSKEDSNNGGGSNEVLPGKASSSHANLKEEEATRFVPSSESPEPMDYHSNTQASQAPEPQGSPSSIVSRGKKRQRSPDIFSENGGLGSDPLDEELQDELDLIEKPLRIKVRGRRLDQIASDLSLHQPSYSSGSRGGIQSGGGPMEVGESSSTTQVKQEEVKLDNPAVSQVDRDDSMKVEMMLDAQEDEPMTPMPSSSSNVLSHSEPTSQNTSESGGSSHNPLPRRDKGKSRAKPESTGSSIHPAPVEVIDITDSPPIPHRTLPSSRGNPSYKGKQREEQPGSSEDVPSGSGDTSTGTPGAVAVDEPNPEDDNLLSSYTCPICFCAPTNATLTPCGHICCGECLFTAIKTTQQRASVIGPPEDARCPVCRAVIPGWDGKGGGVIGLKIRAVFSL</sequence>
<dbReference type="InParanoid" id="A0A409VG15"/>
<keyword evidence="3" id="KW-0862">Zinc</keyword>
<dbReference type="SMART" id="SM00184">
    <property type="entry name" value="RING"/>
    <property type="match status" value="1"/>
</dbReference>
<feature type="domain" description="RING-type" evidence="6">
    <location>
        <begin position="402"/>
        <end position="452"/>
    </location>
</feature>
<dbReference type="PANTHER" id="PTHR47094">
    <property type="entry name" value="ELFLESS, ISOFORM B"/>
    <property type="match status" value="1"/>
</dbReference>
<organism evidence="7 8">
    <name type="scientific">Panaeolus cyanescens</name>
    <dbReference type="NCBI Taxonomy" id="181874"/>
    <lineage>
        <taxon>Eukaryota</taxon>
        <taxon>Fungi</taxon>
        <taxon>Dikarya</taxon>
        <taxon>Basidiomycota</taxon>
        <taxon>Agaricomycotina</taxon>
        <taxon>Agaricomycetes</taxon>
        <taxon>Agaricomycetidae</taxon>
        <taxon>Agaricales</taxon>
        <taxon>Agaricineae</taxon>
        <taxon>Galeropsidaceae</taxon>
        <taxon>Panaeolus</taxon>
    </lineage>
</organism>
<proteinExistence type="predicted"/>
<evidence type="ECO:0000259" key="6">
    <source>
        <dbReference type="PROSITE" id="PS50089"/>
    </source>
</evidence>
<feature type="compositionally biased region" description="Polar residues" evidence="5">
    <location>
        <begin position="276"/>
        <end position="303"/>
    </location>
</feature>
<dbReference type="InterPro" id="IPR001841">
    <property type="entry name" value="Znf_RING"/>
</dbReference>
<feature type="compositionally biased region" description="Gly residues" evidence="5">
    <location>
        <begin position="216"/>
        <end position="227"/>
    </location>
</feature>
<keyword evidence="1" id="KW-0479">Metal-binding</keyword>
<name>A0A409VG15_9AGAR</name>
<dbReference type="PANTHER" id="PTHR47094:SF1">
    <property type="entry name" value="RING-TYPE E3 UBIQUITIN TRANSFERASE"/>
    <property type="match status" value="1"/>
</dbReference>
<dbReference type="InterPro" id="IPR049627">
    <property type="entry name" value="SLX8"/>
</dbReference>
<evidence type="ECO:0000256" key="3">
    <source>
        <dbReference type="ARBA" id="ARBA00022833"/>
    </source>
</evidence>
<evidence type="ECO:0000256" key="1">
    <source>
        <dbReference type="ARBA" id="ARBA00022723"/>
    </source>
</evidence>
<dbReference type="OrthoDB" id="6270329at2759"/>
<feature type="compositionally biased region" description="Low complexity" evidence="5">
    <location>
        <begin position="37"/>
        <end position="62"/>
    </location>
</feature>
<dbReference type="GO" id="GO:0032183">
    <property type="term" value="F:SUMO binding"/>
    <property type="evidence" value="ECO:0007669"/>
    <property type="project" value="TreeGrafter"/>
</dbReference>
<evidence type="ECO:0000313" key="7">
    <source>
        <dbReference type="EMBL" id="PPQ65187.1"/>
    </source>
</evidence>
<keyword evidence="8" id="KW-1185">Reference proteome</keyword>
<evidence type="ECO:0000256" key="4">
    <source>
        <dbReference type="PROSITE-ProRule" id="PRU00175"/>
    </source>
</evidence>
<dbReference type="GO" id="GO:0033768">
    <property type="term" value="C:SUMO-targeted ubiquitin ligase complex"/>
    <property type="evidence" value="ECO:0007669"/>
    <property type="project" value="TreeGrafter"/>
</dbReference>
<evidence type="ECO:0000256" key="2">
    <source>
        <dbReference type="ARBA" id="ARBA00022771"/>
    </source>
</evidence>
<feature type="region of interest" description="Disordered" evidence="5">
    <location>
        <begin position="1"/>
        <end position="175"/>
    </location>
</feature>
<dbReference type="CDD" id="cd16449">
    <property type="entry name" value="RING-HC"/>
    <property type="match status" value="1"/>
</dbReference>
<dbReference type="GO" id="GO:0008270">
    <property type="term" value="F:zinc ion binding"/>
    <property type="evidence" value="ECO:0007669"/>
    <property type="project" value="UniProtKB-KW"/>
</dbReference>
<dbReference type="Gene3D" id="3.30.40.10">
    <property type="entry name" value="Zinc/RING finger domain, C3HC4 (zinc finger)"/>
    <property type="match status" value="1"/>
</dbReference>
<accession>A0A409VG15</accession>
<keyword evidence="2 4" id="KW-0863">Zinc-finger</keyword>
<dbReference type="GO" id="GO:0006511">
    <property type="term" value="P:ubiquitin-dependent protein catabolic process"/>
    <property type="evidence" value="ECO:0007669"/>
    <property type="project" value="TreeGrafter"/>
</dbReference>
<feature type="compositionally biased region" description="Polar residues" evidence="5">
    <location>
        <begin position="74"/>
        <end position="83"/>
    </location>
</feature>
<reference evidence="7 8" key="1">
    <citation type="journal article" date="2018" name="Evol. Lett.">
        <title>Horizontal gene cluster transfer increased hallucinogenic mushroom diversity.</title>
        <authorList>
            <person name="Reynolds H.T."/>
            <person name="Vijayakumar V."/>
            <person name="Gluck-Thaler E."/>
            <person name="Korotkin H.B."/>
            <person name="Matheny P.B."/>
            <person name="Slot J.C."/>
        </authorList>
    </citation>
    <scope>NUCLEOTIDE SEQUENCE [LARGE SCALE GENOMIC DNA]</scope>
    <source>
        <strain evidence="7 8">2629</strain>
    </source>
</reference>
<dbReference type="AlphaFoldDB" id="A0A409VG15"/>
<dbReference type="GO" id="GO:0061630">
    <property type="term" value="F:ubiquitin protein ligase activity"/>
    <property type="evidence" value="ECO:0007669"/>
    <property type="project" value="InterPro"/>
</dbReference>